<gene>
    <name evidence="3" type="ORF">UW23_C0027G0003</name>
</gene>
<name>A0A0G1GJZ1_9BACT</name>
<feature type="signal peptide" evidence="2">
    <location>
        <begin position="1"/>
        <end position="23"/>
    </location>
</feature>
<feature type="coiled-coil region" evidence="1">
    <location>
        <begin position="72"/>
        <end position="99"/>
    </location>
</feature>
<reference evidence="3 4" key="1">
    <citation type="journal article" date="2015" name="Nature">
        <title>rRNA introns, odd ribosomes, and small enigmatic genomes across a large radiation of phyla.</title>
        <authorList>
            <person name="Brown C.T."/>
            <person name="Hug L.A."/>
            <person name="Thomas B.C."/>
            <person name="Sharon I."/>
            <person name="Castelle C.J."/>
            <person name="Singh A."/>
            <person name="Wilkins M.J."/>
            <person name="Williams K.H."/>
            <person name="Banfield J.F."/>
        </authorList>
    </citation>
    <scope>NUCLEOTIDE SEQUENCE [LARGE SCALE GENOMIC DNA]</scope>
</reference>
<keyword evidence="2" id="KW-0732">Signal</keyword>
<dbReference type="SUPFAM" id="SSF51261">
    <property type="entry name" value="Duplicated hybrid motif"/>
    <property type="match status" value="1"/>
</dbReference>
<dbReference type="AlphaFoldDB" id="A0A0G1GJZ1"/>
<accession>A0A0G1GJZ1</accession>
<organism evidence="3 4">
    <name type="scientific">Candidatus Collierbacteria bacterium GW2011_GWA1_44_12</name>
    <dbReference type="NCBI Taxonomy" id="1618376"/>
    <lineage>
        <taxon>Bacteria</taxon>
        <taxon>Candidatus Collieribacteriota</taxon>
    </lineage>
</organism>
<dbReference type="EMBL" id="LCHN01000027">
    <property type="protein sequence ID" value="KKT34875.1"/>
    <property type="molecule type" value="Genomic_DNA"/>
</dbReference>
<dbReference type="Proteomes" id="UP000034069">
    <property type="component" value="Unassembled WGS sequence"/>
</dbReference>
<feature type="chain" id="PRO_5002537424" evidence="2">
    <location>
        <begin position="24"/>
        <end position="402"/>
    </location>
</feature>
<dbReference type="Gene3D" id="2.70.70.10">
    <property type="entry name" value="Glucose Permease (Domain IIA)"/>
    <property type="match status" value="1"/>
</dbReference>
<keyword evidence="1" id="KW-0175">Coiled coil</keyword>
<proteinExistence type="predicted"/>
<evidence type="ECO:0000313" key="4">
    <source>
        <dbReference type="Proteomes" id="UP000034069"/>
    </source>
</evidence>
<evidence type="ECO:0000313" key="3">
    <source>
        <dbReference type="EMBL" id="KKT34875.1"/>
    </source>
</evidence>
<evidence type="ECO:0000256" key="2">
    <source>
        <dbReference type="SAM" id="SignalP"/>
    </source>
</evidence>
<evidence type="ECO:0000256" key="1">
    <source>
        <dbReference type="SAM" id="Coils"/>
    </source>
</evidence>
<feature type="coiled-coil region" evidence="1">
    <location>
        <begin position="184"/>
        <end position="236"/>
    </location>
</feature>
<sequence length="402" mass="44951">MRYVAALLLFLTLSLSLPVPSHAVECEGEPPSGADNANQINEYMDKCREKIVALQGEALSLKQIISVLNSKISLALAQINQTQAQIDELEKDIEVLSGVIDTVNISMDQLAEIYIARVKESYRRYRTDRMNLVFSSKSLGDFMGKMKYLSTIKAKDQLILTELERSRVDYGEKKDAKIIKQQEVEKLKTRLVAQKVDLDRQQLEKKRVLSETQNNEKKFQEMLSKARAELEAIQNIIAGKGTETEVGDISAGQAIAKVIDGPSCNSSGSHLHFIVAKDKDIYSPFTYLKGIEYENCSGSSCGSDDGDSFNPSGSWEWPLSSRIKMMQGFGVTWAVRNTWVRSIYNFHNGIDILGGSLEVKAVQAGKLYRGSYSGRSGCALRYVRVHHSDGGIDTYYLHVNYF</sequence>
<dbReference type="Gene3D" id="6.10.250.3150">
    <property type="match status" value="1"/>
</dbReference>
<dbReference type="InterPro" id="IPR011055">
    <property type="entry name" value="Dup_hybrid_motif"/>
</dbReference>
<comment type="caution">
    <text evidence="3">The sequence shown here is derived from an EMBL/GenBank/DDBJ whole genome shotgun (WGS) entry which is preliminary data.</text>
</comment>
<protein>
    <submittedName>
        <fullName evidence="3">Peptidase, M23 family</fullName>
    </submittedName>
</protein>